<evidence type="ECO:0000256" key="11">
    <source>
        <dbReference type="ARBA" id="ARBA00023136"/>
    </source>
</evidence>
<evidence type="ECO:0000313" key="17">
    <source>
        <dbReference type="EMBL" id="MDG4945442.1"/>
    </source>
</evidence>
<comment type="function">
    <text evidence="15">Probable transporter of a GTP-driven Fe(2+) uptake system.</text>
</comment>
<evidence type="ECO:0000256" key="13">
    <source>
        <dbReference type="PIRSR" id="PIRSR603373-1"/>
    </source>
</evidence>
<dbReference type="NCBIfam" id="TIGR00231">
    <property type="entry name" value="small_GTP"/>
    <property type="match status" value="1"/>
</dbReference>
<feature type="domain" description="FeoB-type G" evidence="16">
    <location>
        <begin position="3"/>
        <end position="169"/>
    </location>
</feature>
<comment type="caution">
    <text evidence="17">The sequence shown here is derived from an EMBL/GenBank/DDBJ whole genome shotgun (WGS) entry which is preliminary data.</text>
</comment>
<dbReference type="SUPFAM" id="SSF52540">
    <property type="entry name" value="P-loop containing nucleoside triphosphate hydrolases"/>
    <property type="match status" value="1"/>
</dbReference>
<keyword evidence="5 15" id="KW-0812">Transmembrane</keyword>
<feature type="binding site" evidence="14">
    <location>
        <position position="25"/>
    </location>
    <ligand>
        <name>Mg(2+)</name>
        <dbReference type="ChEBI" id="CHEBI:18420"/>
        <label>2</label>
    </ligand>
</feature>
<dbReference type="InterPro" id="IPR005225">
    <property type="entry name" value="Small_GTP-bd"/>
</dbReference>
<keyword evidence="10 13" id="KW-0342">GTP-binding</keyword>
<keyword evidence="8 15" id="KW-0408">Iron</keyword>
<feature type="binding site" evidence="14">
    <location>
        <position position="21"/>
    </location>
    <ligand>
        <name>Mg(2+)</name>
        <dbReference type="ChEBI" id="CHEBI:18420"/>
        <label>2</label>
    </ligand>
</feature>
<evidence type="ECO:0000256" key="6">
    <source>
        <dbReference type="ARBA" id="ARBA00022741"/>
    </source>
</evidence>
<keyword evidence="4 15" id="KW-0410">Iron transport</keyword>
<dbReference type="GO" id="GO:0005886">
    <property type="term" value="C:plasma membrane"/>
    <property type="evidence" value="ECO:0007669"/>
    <property type="project" value="UniProtKB-SubCell"/>
</dbReference>
<dbReference type="PANTHER" id="PTHR43185:SF1">
    <property type="entry name" value="FE(2+) TRANSPORTER FEOB"/>
    <property type="match status" value="1"/>
</dbReference>
<sequence>MNSIKVALIGNPNVGKSTLFNRLTGLKQRVGNYPGTTVDKRIGFFTENGQSIQLYDFPGTYSLYPKAADEEVVFDILSNPEHPDFPDKVFVVGHPLRLKRSLLLFKQVQDLGIPVKFVLNMMDEAEKGQIKINIEKLSQSLHTQVIPSNARTGEGLDVIKESISTEFAKEPAKFKVPLLYVNPVKEIREKLKLKSDYLAFQYAAQPNILHLTAEEKSTIENIRKQNHMVPARMQIAETLYRYDEIDAIVEQVESSSGEKKRSFSEKLDNVLTHGFWGYIIFFGLLFLMFQAIYSWAEVPMDAIDSLFAMLQSQAQGILGDGPLSSLIADGIIPGIGGVVIFIPQISILIFFLLLLEESGYMSRVVFLMDKWMKPFGLSGKSVVPLMSSVACAIPGIMAARNIENTRERLLTVLVAPFMTCSARLPVYAILIALVIPKHSFLGFDLQGIVLMALYLLGLFAALIFAFIGKKVLKSQYKSYLIMEMPAYHVPDWRNLFLGLWEKVSAFIFGAGRIILAVSVVLWVLSAWGPGENFKNAEDIIAKQSIENSWTESEQAHHLEAHKLEYSMLGHIGKTIEPVFRPIGYDWKISIGVLTSFAAREVFVGTMATIYSIGSDNEDETQIVQRMRNEKNPDGSLVFNLATGVSLLLFYAFAMQCMSTLAIVYRETKTWKWPLIQLVLMSGFAYLCAFLAYNLLQ</sequence>
<feature type="binding site" evidence="14">
    <location>
        <position position="24"/>
    </location>
    <ligand>
        <name>Mg(2+)</name>
        <dbReference type="ChEBI" id="CHEBI:18420"/>
        <label>2</label>
    </ligand>
</feature>
<dbReference type="InterPro" id="IPR027417">
    <property type="entry name" value="P-loop_NTPase"/>
</dbReference>
<keyword evidence="3" id="KW-1003">Cell membrane</keyword>
<dbReference type="GO" id="GO:0046872">
    <property type="term" value="F:metal ion binding"/>
    <property type="evidence" value="ECO:0007669"/>
    <property type="project" value="UniProtKB-KW"/>
</dbReference>
<dbReference type="InterPro" id="IPR050860">
    <property type="entry name" value="FeoB_GTPase"/>
</dbReference>
<dbReference type="NCBIfam" id="TIGR00437">
    <property type="entry name" value="feoB"/>
    <property type="match status" value="1"/>
</dbReference>
<dbReference type="RefSeq" id="WP_304420054.1">
    <property type="nucleotide sequence ID" value="NZ_JANCMU010000001.1"/>
</dbReference>
<organism evidence="17 18">
    <name type="scientific">Profundicola chukchiensis</name>
    <dbReference type="NCBI Taxonomy" id="2961959"/>
    <lineage>
        <taxon>Bacteria</taxon>
        <taxon>Pseudomonadati</taxon>
        <taxon>Bacteroidota</taxon>
        <taxon>Flavobacteriia</taxon>
        <taxon>Flavobacteriales</taxon>
        <taxon>Weeksellaceae</taxon>
        <taxon>Profundicola</taxon>
    </lineage>
</organism>
<protein>
    <recommendedName>
        <fullName evidence="12 15">Ferrous iron transport protein B</fullName>
    </recommendedName>
</protein>
<dbReference type="EMBL" id="JANCMU010000001">
    <property type="protein sequence ID" value="MDG4945442.1"/>
    <property type="molecule type" value="Genomic_DNA"/>
</dbReference>
<feature type="transmembrane region" description="Helical" evidence="15">
    <location>
        <begin position="674"/>
        <end position="695"/>
    </location>
</feature>
<evidence type="ECO:0000256" key="14">
    <source>
        <dbReference type="PIRSR" id="PIRSR603373-2"/>
    </source>
</evidence>
<dbReference type="GO" id="GO:0005525">
    <property type="term" value="F:GTP binding"/>
    <property type="evidence" value="ECO:0007669"/>
    <property type="project" value="UniProtKB-KW"/>
</dbReference>
<feature type="transmembrane region" description="Helical" evidence="15">
    <location>
        <begin position="503"/>
        <end position="524"/>
    </location>
</feature>
<dbReference type="InterPro" id="IPR011642">
    <property type="entry name" value="Gate_dom"/>
</dbReference>
<dbReference type="Proteomes" id="UP001152599">
    <property type="component" value="Unassembled WGS sequence"/>
</dbReference>
<evidence type="ECO:0000256" key="1">
    <source>
        <dbReference type="ARBA" id="ARBA00004651"/>
    </source>
</evidence>
<reference evidence="17" key="1">
    <citation type="submission" date="2022-07" db="EMBL/GenBank/DDBJ databases">
        <title>Description and genome-wide analysis of Profundicola chukchiensis gen. nov., sp. nov., marine bacteria isolated from bottom sediments of the Chukchi Sea.</title>
        <authorList>
            <person name="Romanenko L."/>
            <person name="Otstavnykh N."/>
            <person name="Kurilenko V."/>
            <person name="Eremeev V."/>
            <person name="Velansky P."/>
            <person name="Mikhailov V."/>
            <person name="Isaeva M."/>
        </authorList>
    </citation>
    <scope>NUCLEOTIDE SEQUENCE</scope>
    <source>
        <strain evidence="17">KMM 9713</strain>
    </source>
</reference>
<keyword evidence="18" id="KW-1185">Reference proteome</keyword>
<keyword evidence="2 15" id="KW-0813">Transport</keyword>
<dbReference type="PANTHER" id="PTHR43185">
    <property type="entry name" value="FERROUS IRON TRANSPORT PROTEIN B"/>
    <property type="match status" value="1"/>
</dbReference>
<dbReference type="InterPro" id="IPR006073">
    <property type="entry name" value="GTP-bd"/>
</dbReference>
<dbReference type="Pfam" id="PF07670">
    <property type="entry name" value="Gate"/>
    <property type="match status" value="2"/>
</dbReference>
<dbReference type="GO" id="GO:0015093">
    <property type="term" value="F:ferrous iron transmembrane transporter activity"/>
    <property type="evidence" value="ECO:0007669"/>
    <property type="project" value="UniProtKB-UniRule"/>
</dbReference>
<dbReference type="PRINTS" id="PR00326">
    <property type="entry name" value="GTP1OBG"/>
</dbReference>
<dbReference type="PROSITE" id="PS51711">
    <property type="entry name" value="G_FEOB"/>
    <property type="match status" value="1"/>
</dbReference>
<feature type="binding site" evidence="13">
    <location>
        <begin position="10"/>
        <end position="17"/>
    </location>
    <ligand>
        <name>GTP</name>
        <dbReference type="ChEBI" id="CHEBI:37565"/>
        <label>1</label>
    </ligand>
</feature>
<evidence type="ECO:0000256" key="7">
    <source>
        <dbReference type="ARBA" id="ARBA00022989"/>
    </source>
</evidence>
<dbReference type="Gene3D" id="3.40.50.300">
    <property type="entry name" value="P-loop containing nucleotide triphosphate hydrolases"/>
    <property type="match status" value="1"/>
</dbReference>
<keyword evidence="11 15" id="KW-0472">Membrane</keyword>
<keyword evidence="14" id="KW-0460">Magnesium</keyword>
<dbReference type="Pfam" id="PF02421">
    <property type="entry name" value="FeoB_N"/>
    <property type="match status" value="1"/>
</dbReference>
<accession>A0A9X4MXP4</accession>
<evidence type="ECO:0000256" key="3">
    <source>
        <dbReference type="ARBA" id="ARBA00022475"/>
    </source>
</evidence>
<feature type="transmembrane region" description="Helical" evidence="15">
    <location>
        <begin position="275"/>
        <end position="296"/>
    </location>
</feature>
<dbReference type="AlphaFoldDB" id="A0A9X4MXP4"/>
<evidence type="ECO:0000256" key="4">
    <source>
        <dbReference type="ARBA" id="ARBA00022496"/>
    </source>
</evidence>
<feature type="binding site" evidence="13">
    <location>
        <begin position="120"/>
        <end position="123"/>
    </location>
    <ligand>
        <name>GTP</name>
        <dbReference type="ChEBI" id="CHEBI:37565"/>
        <label>1</label>
    </ligand>
</feature>
<dbReference type="Pfam" id="PF07664">
    <property type="entry name" value="FeoB_C"/>
    <property type="match status" value="1"/>
</dbReference>
<evidence type="ECO:0000256" key="9">
    <source>
        <dbReference type="ARBA" id="ARBA00023065"/>
    </source>
</evidence>
<feature type="binding site" evidence="13">
    <location>
        <begin position="56"/>
        <end position="59"/>
    </location>
    <ligand>
        <name>GTP</name>
        <dbReference type="ChEBI" id="CHEBI:37565"/>
        <label>3</label>
    </ligand>
</feature>
<evidence type="ECO:0000256" key="12">
    <source>
        <dbReference type="NCBIfam" id="TIGR00437"/>
    </source>
</evidence>
<dbReference type="InterPro" id="IPR011640">
    <property type="entry name" value="Fe2_transport_prot_B_C"/>
</dbReference>
<dbReference type="InterPro" id="IPR030389">
    <property type="entry name" value="G_FEOB_dom"/>
</dbReference>
<feature type="binding site" evidence="13">
    <location>
        <begin position="35"/>
        <end position="39"/>
    </location>
    <ligand>
        <name>GTP</name>
        <dbReference type="ChEBI" id="CHEBI:37565"/>
        <label>2</label>
    </ligand>
</feature>
<name>A0A9X4MXP4_9FLAO</name>
<evidence type="ECO:0000259" key="16">
    <source>
        <dbReference type="PROSITE" id="PS51711"/>
    </source>
</evidence>
<evidence type="ECO:0000313" key="18">
    <source>
        <dbReference type="Proteomes" id="UP001152599"/>
    </source>
</evidence>
<comment type="similarity">
    <text evidence="15">Belongs to the TRAFAC class TrmE-Era-EngA-EngB-Septin-like GTPase superfamily. FeoB GTPase (TC 9.A.8) family.</text>
</comment>
<feature type="transmembrane region" description="Helical" evidence="15">
    <location>
        <begin position="409"/>
        <end position="435"/>
    </location>
</feature>
<comment type="subcellular location">
    <subcellularLocation>
        <location evidence="15">Cell inner membrane</location>
        <topology evidence="15">Multi-pass membrane protein</topology>
    </subcellularLocation>
    <subcellularLocation>
        <location evidence="1">Cell membrane</location>
        <topology evidence="1">Multi-pass membrane protein</topology>
    </subcellularLocation>
</comment>
<keyword evidence="6 13" id="KW-0547">Nucleotide-binding</keyword>
<dbReference type="InterPro" id="IPR003373">
    <property type="entry name" value="Fe2_transport_prot-B"/>
</dbReference>
<evidence type="ECO:0000256" key="2">
    <source>
        <dbReference type="ARBA" id="ARBA00022448"/>
    </source>
</evidence>
<keyword evidence="14" id="KW-0479">Metal-binding</keyword>
<feature type="transmembrane region" description="Helical" evidence="15">
    <location>
        <begin position="447"/>
        <end position="467"/>
    </location>
</feature>
<feature type="transmembrane region" description="Helical" evidence="15">
    <location>
        <begin position="331"/>
        <end position="355"/>
    </location>
</feature>
<comment type="caution">
    <text evidence="15">Lacks conserved residue(s) required for the propagation of feature annotation.</text>
</comment>
<gene>
    <name evidence="17" type="primary">feoB</name>
    <name evidence="17" type="ORF">NMK71_03365</name>
</gene>
<proteinExistence type="inferred from homology"/>
<evidence type="ECO:0000256" key="15">
    <source>
        <dbReference type="RuleBase" id="RU362098"/>
    </source>
</evidence>
<keyword evidence="7 15" id="KW-1133">Transmembrane helix</keyword>
<keyword evidence="9" id="KW-0406">Ion transport</keyword>
<evidence type="ECO:0000256" key="8">
    <source>
        <dbReference type="ARBA" id="ARBA00023004"/>
    </source>
</evidence>
<evidence type="ECO:0000256" key="5">
    <source>
        <dbReference type="ARBA" id="ARBA00022692"/>
    </source>
</evidence>
<evidence type="ECO:0000256" key="10">
    <source>
        <dbReference type="ARBA" id="ARBA00023134"/>
    </source>
</evidence>
<feature type="transmembrane region" description="Helical" evidence="15">
    <location>
        <begin position="636"/>
        <end position="662"/>
    </location>
</feature>
<dbReference type="CDD" id="cd01879">
    <property type="entry name" value="FeoB"/>
    <property type="match status" value="1"/>
</dbReference>